<evidence type="ECO:0000256" key="8">
    <source>
        <dbReference type="ARBA" id="ARBA00022833"/>
    </source>
</evidence>
<reference evidence="13 14" key="1">
    <citation type="submission" date="2023-11" db="EMBL/GenBank/DDBJ databases">
        <title>Bacillus jintuensis, isolated from a mudflat on the Beibu Gulf coast.</title>
        <authorList>
            <person name="Li M."/>
        </authorList>
    </citation>
    <scope>NUCLEOTIDE SEQUENCE [LARGE SCALE GENOMIC DNA]</scope>
    <source>
        <strain evidence="13 14">31A1R</strain>
    </source>
</reference>
<keyword evidence="5" id="KW-0808">Transferase</keyword>
<dbReference type="RefSeq" id="WP_322445004.1">
    <property type="nucleotide sequence ID" value="NZ_JAXOFX010000001.1"/>
</dbReference>
<name>A0ABU5IU99_9BACI</name>
<evidence type="ECO:0000256" key="2">
    <source>
        <dbReference type="ARBA" id="ARBA00001947"/>
    </source>
</evidence>
<evidence type="ECO:0000256" key="10">
    <source>
        <dbReference type="ARBA" id="ARBA00048968"/>
    </source>
</evidence>
<evidence type="ECO:0000313" key="14">
    <source>
        <dbReference type="Proteomes" id="UP001290455"/>
    </source>
</evidence>
<evidence type="ECO:0000256" key="9">
    <source>
        <dbReference type="ARBA" id="ARBA00047989"/>
    </source>
</evidence>
<gene>
    <name evidence="13" type="primary">pgeF</name>
    <name evidence="13" type="ORF">SM124_03010</name>
</gene>
<keyword evidence="7" id="KW-0378">Hydrolase</keyword>
<dbReference type="InterPro" id="IPR003730">
    <property type="entry name" value="Cu_polyphenol_OxRdtase"/>
</dbReference>
<dbReference type="CDD" id="cd16833">
    <property type="entry name" value="YfiH"/>
    <property type="match status" value="1"/>
</dbReference>
<accession>A0ABU5IU99</accession>
<dbReference type="Proteomes" id="UP001290455">
    <property type="component" value="Unassembled WGS sequence"/>
</dbReference>
<evidence type="ECO:0000256" key="7">
    <source>
        <dbReference type="ARBA" id="ARBA00022801"/>
    </source>
</evidence>
<evidence type="ECO:0000256" key="4">
    <source>
        <dbReference type="ARBA" id="ARBA00007353"/>
    </source>
</evidence>
<evidence type="ECO:0000256" key="12">
    <source>
        <dbReference type="RuleBase" id="RU361274"/>
    </source>
</evidence>
<keyword evidence="14" id="KW-1185">Reference proteome</keyword>
<protein>
    <recommendedName>
        <fullName evidence="12">Purine nucleoside phosphorylase</fullName>
    </recommendedName>
</protein>
<dbReference type="InterPro" id="IPR011324">
    <property type="entry name" value="Cytotoxic_necrot_fac-like_cat"/>
</dbReference>
<dbReference type="SUPFAM" id="SSF64438">
    <property type="entry name" value="CNF1/YfiH-like putative cysteine hydrolases"/>
    <property type="match status" value="1"/>
</dbReference>
<organism evidence="13 14">
    <name type="scientific">Robertmurraya mangrovi</name>
    <dbReference type="NCBI Taxonomy" id="3098077"/>
    <lineage>
        <taxon>Bacteria</taxon>
        <taxon>Bacillati</taxon>
        <taxon>Bacillota</taxon>
        <taxon>Bacilli</taxon>
        <taxon>Bacillales</taxon>
        <taxon>Bacillaceae</taxon>
        <taxon>Robertmurraya</taxon>
    </lineage>
</organism>
<evidence type="ECO:0000313" key="13">
    <source>
        <dbReference type="EMBL" id="MDZ5470714.1"/>
    </source>
</evidence>
<proteinExistence type="inferred from homology"/>
<dbReference type="Gene3D" id="3.60.140.10">
    <property type="entry name" value="CNF1/YfiH-like putative cysteine hydrolases"/>
    <property type="match status" value="1"/>
</dbReference>
<sequence>MEPFVLKDKEYFHIPSWETVNPHLVVGFTTKNGGVSKEAFSELNLGFHVGDTTDDVRHNRGLLSTQLGISLNCWVGAEQTHEIHIEKVSKSMRGKGSSDYESTFKRTDGFFTKDTGVLLTLCYADCVPIYFYAPKYKAIGIAHAGWKGSVDGIAEEMVKVFTEEGIPTMDILTVIGPSICEKCYIVDDKVITKVQNRLEPVEKKPYNLISGNQYYLNLQELNKQILIKSGILDKNIQITNFCTSCHKETFFSHRRDKGKTGRMMSFIGWKED</sequence>
<dbReference type="PANTHER" id="PTHR30616:SF2">
    <property type="entry name" value="PURINE NUCLEOSIDE PHOSPHORYLASE LACC1"/>
    <property type="match status" value="1"/>
</dbReference>
<dbReference type="EMBL" id="JAXOFX010000001">
    <property type="protein sequence ID" value="MDZ5470714.1"/>
    <property type="molecule type" value="Genomic_DNA"/>
</dbReference>
<comment type="function">
    <text evidence="3">Purine nucleoside enzyme that catalyzes the phosphorolysis of adenosine and inosine nucleosides, yielding D-ribose 1-phosphate and the respective free bases, adenine and hypoxanthine. Also catalyzes the phosphorolysis of S-methyl-5'-thioadenosine into adenine and S-methyl-5-thio-alpha-D-ribose 1-phosphate. Also has adenosine deaminase activity.</text>
</comment>
<evidence type="ECO:0000256" key="11">
    <source>
        <dbReference type="ARBA" id="ARBA00049893"/>
    </source>
</evidence>
<dbReference type="Pfam" id="PF02578">
    <property type="entry name" value="Cu-oxidase_4"/>
    <property type="match status" value="1"/>
</dbReference>
<comment type="catalytic activity">
    <reaction evidence="11">
        <text>S-methyl-5'-thioadenosine + phosphate = 5-(methylsulfanyl)-alpha-D-ribose 1-phosphate + adenine</text>
        <dbReference type="Rhea" id="RHEA:11852"/>
        <dbReference type="ChEBI" id="CHEBI:16708"/>
        <dbReference type="ChEBI" id="CHEBI:17509"/>
        <dbReference type="ChEBI" id="CHEBI:43474"/>
        <dbReference type="ChEBI" id="CHEBI:58533"/>
        <dbReference type="EC" id="2.4.2.28"/>
    </reaction>
    <physiologicalReaction direction="left-to-right" evidence="11">
        <dbReference type="Rhea" id="RHEA:11853"/>
    </physiologicalReaction>
</comment>
<keyword evidence="8" id="KW-0862">Zinc</keyword>
<evidence type="ECO:0000256" key="3">
    <source>
        <dbReference type="ARBA" id="ARBA00003215"/>
    </source>
</evidence>
<evidence type="ECO:0000256" key="6">
    <source>
        <dbReference type="ARBA" id="ARBA00022723"/>
    </source>
</evidence>
<evidence type="ECO:0000256" key="1">
    <source>
        <dbReference type="ARBA" id="ARBA00000553"/>
    </source>
</evidence>
<comment type="catalytic activity">
    <reaction evidence="1">
        <text>inosine + phosphate = alpha-D-ribose 1-phosphate + hypoxanthine</text>
        <dbReference type="Rhea" id="RHEA:27646"/>
        <dbReference type="ChEBI" id="CHEBI:17368"/>
        <dbReference type="ChEBI" id="CHEBI:17596"/>
        <dbReference type="ChEBI" id="CHEBI:43474"/>
        <dbReference type="ChEBI" id="CHEBI:57720"/>
        <dbReference type="EC" id="2.4.2.1"/>
    </reaction>
    <physiologicalReaction direction="left-to-right" evidence="1">
        <dbReference type="Rhea" id="RHEA:27647"/>
    </physiologicalReaction>
</comment>
<comment type="catalytic activity">
    <reaction evidence="10">
        <text>adenosine + phosphate = alpha-D-ribose 1-phosphate + adenine</text>
        <dbReference type="Rhea" id="RHEA:27642"/>
        <dbReference type="ChEBI" id="CHEBI:16335"/>
        <dbReference type="ChEBI" id="CHEBI:16708"/>
        <dbReference type="ChEBI" id="CHEBI:43474"/>
        <dbReference type="ChEBI" id="CHEBI:57720"/>
        <dbReference type="EC" id="2.4.2.1"/>
    </reaction>
    <physiologicalReaction direction="left-to-right" evidence="10">
        <dbReference type="Rhea" id="RHEA:27643"/>
    </physiologicalReaction>
</comment>
<evidence type="ECO:0000256" key="5">
    <source>
        <dbReference type="ARBA" id="ARBA00022679"/>
    </source>
</evidence>
<dbReference type="NCBIfam" id="TIGR00726">
    <property type="entry name" value="peptidoglycan editing factor PgeF"/>
    <property type="match status" value="1"/>
</dbReference>
<dbReference type="InterPro" id="IPR038371">
    <property type="entry name" value="Cu_polyphenol_OxRdtase_sf"/>
</dbReference>
<dbReference type="PANTHER" id="PTHR30616">
    <property type="entry name" value="UNCHARACTERIZED PROTEIN YFIH"/>
    <property type="match status" value="1"/>
</dbReference>
<comment type="caution">
    <text evidence="13">The sequence shown here is derived from an EMBL/GenBank/DDBJ whole genome shotgun (WGS) entry which is preliminary data.</text>
</comment>
<comment type="similarity">
    <text evidence="4 12">Belongs to the purine nucleoside phosphorylase YfiH/LACC1 family.</text>
</comment>
<comment type="catalytic activity">
    <reaction evidence="9">
        <text>adenosine + H2O + H(+) = inosine + NH4(+)</text>
        <dbReference type="Rhea" id="RHEA:24408"/>
        <dbReference type="ChEBI" id="CHEBI:15377"/>
        <dbReference type="ChEBI" id="CHEBI:15378"/>
        <dbReference type="ChEBI" id="CHEBI:16335"/>
        <dbReference type="ChEBI" id="CHEBI:17596"/>
        <dbReference type="ChEBI" id="CHEBI:28938"/>
        <dbReference type="EC" id="3.5.4.4"/>
    </reaction>
    <physiologicalReaction direction="left-to-right" evidence="9">
        <dbReference type="Rhea" id="RHEA:24409"/>
    </physiologicalReaction>
</comment>
<comment type="cofactor">
    <cofactor evidence="2">
        <name>Zn(2+)</name>
        <dbReference type="ChEBI" id="CHEBI:29105"/>
    </cofactor>
</comment>
<keyword evidence="6" id="KW-0479">Metal-binding</keyword>